<dbReference type="PANTHER" id="PTHR42878">
    <property type="entry name" value="TWO-COMPONENT HISTIDINE KINASE"/>
    <property type="match status" value="1"/>
</dbReference>
<dbReference type="GO" id="GO:0030295">
    <property type="term" value="F:protein kinase activator activity"/>
    <property type="evidence" value="ECO:0007669"/>
    <property type="project" value="TreeGrafter"/>
</dbReference>
<keyword evidence="10" id="KW-1185">Reference proteome</keyword>
<keyword evidence="6" id="KW-0175">Coiled coil</keyword>
<dbReference type="InterPro" id="IPR003661">
    <property type="entry name" value="HisK_dim/P_dom"/>
</dbReference>
<organism evidence="9 10">
    <name type="scientific">Wenzhouxiangella limi</name>
    <dbReference type="NCBI Taxonomy" id="2707351"/>
    <lineage>
        <taxon>Bacteria</taxon>
        <taxon>Pseudomonadati</taxon>
        <taxon>Pseudomonadota</taxon>
        <taxon>Gammaproteobacteria</taxon>
        <taxon>Chromatiales</taxon>
        <taxon>Wenzhouxiangellaceae</taxon>
        <taxon>Wenzhouxiangella</taxon>
    </lineage>
</organism>
<evidence type="ECO:0000256" key="4">
    <source>
        <dbReference type="ARBA" id="ARBA00022679"/>
    </source>
</evidence>
<dbReference type="SMART" id="SM00387">
    <property type="entry name" value="HATPase_c"/>
    <property type="match status" value="1"/>
</dbReference>
<protein>
    <recommendedName>
        <fullName evidence="2">histidine kinase</fullName>
        <ecNumber evidence="2">2.7.13.3</ecNumber>
    </recommendedName>
</protein>
<dbReference type="PANTHER" id="PTHR42878:SF15">
    <property type="entry name" value="BACTERIOPHYTOCHROME"/>
    <property type="match status" value="1"/>
</dbReference>
<dbReference type="Pfam" id="PF00512">
    <property type="entry name" value="HisKA"/>
    <property type="match status" value="1"/>
</dbReference>
<evidence type="ECO:0000256" key="3">
    <source>
        <dbReference type="ARBA" id="ARBA00022553"/>
    </source>
</evidence>
<proteinExistence type="predicted"/>
<dbReference type="InterPro" id="IPR036097">
    <property type="entry name" value="HisK_dim/P_sf"/>
</dbReference>
<dbReference type="SMART" id="SM00388">
    <property type="entry name" value="HisKA"/>
    <property type="match status" value="1"/>
</dbReference>
<evidence type="ECO:0000313" key="10">
    <source>
        <dbReference type="Proteomes" id="UP000484885"/>
    </source>
</evidence>
<dbReference type="EMBL" id="JAAGSC010000040">
    <property type="protein sequence ID" value="NDY95632.1"/>
    <property type="molecule type" value="Genomic_DNA"/>
</dbReference>
<dbReference type="GO" id="GO:0000156">
    <property type="term" value="F:phosphorelay response regulator activity"/>
    <property type="evidence" value="ECO:0007669"/>
    <property type="project" value="TreeGrafter"/>
</dbReference>
<evidence type="ECO:0000256" key="5">
    <source>
        <dbReference type="ARBA" id="ARBA00022777"/>
    </source>
</evidence>
<dbReference type="InterPro" id="IPR005467">
    <property type="entry name" value="His_kinase_dom"/>
</dbReference>
<dbReference type="InterPro" id="IPR003594">
    <property type="entry name" value="HATPase_dom"/>
</dbReference>
<feature type="transmembrane region" description="Helical" evidence="7">
    <location>
        <begin position="56"/>
        <end position="77"/>
    </location>
</feature>
<dbReference type="FunFam" id="3.30.565.10:FF:000006">
    <property type="entry name" value="Sensor histidine kinase WalK"/>
    <property type="match status" value="1"/>
</dbReference>
<dbReference type="SUPFAM" id="SSF47384">
    <property type="entry name" value="Homodimeric domain of signal transducing histidine kinase"/>
    <property type="match status" value="1"/>
</dbReference>
<comment type="caution">
    <text evidence="9">The sequence shown here is derived from an EMBL/GenBank/DDBJ whole genome shotgun (WGS) entry which is preliminary data.</text>
</comment>
<evidence type="ECO:0000256" key="2">
    <source>
        <dbReference type="ARBA" id="ARBA00012438"/>
    </source>
</evidence>
<dbReference type="SUPFAM" id="SSF55874">
    <property type="entry name" value="ATPase domain of HSP90 chaperone/DNA topoisomerase II/histidine kinase"/>
    <property type="match status" value="1"/>
</dbReference>
<dbReference type="PRINTS" id="PR00344">
    <property type="entry name" value="BCTRLSENSOR"/>
</dbReference>
<evidence type="ECO:0000256" key="7">
    <source>
        <dbReference type="SAM" id="Phobius"/>
    </source>
</evidence>
<keyword evidence="7" id="KW-1133">Transmembrane helix</keyword>
<dbReference type="AlphaFoldDB" id="A0A845UZB2"/>
<dbReference type="Pfam" id="PF02518">
    <property type="entry name" value="HATPase_c"/>
    <property type="match status" value="1"/>
</dbReference>
<dbReference type="RefSeq" id="WP_164211027.1">
    <property type="nucleotide sequence ID" value="NZ_JAAGSC010000040.1"/>
</dbReference>
<accession>A0A845UZB2</accession>
<dbReference type="PROSITE" id="PS50109">
    <property type="entry name" value="HIS_KIN"/>
    <property type="match status" value="1"/>
</dbReference>
<keyword evidence="7" id="KW-0472">Membrane</keyword>
<keyword evidence="5" id="KW-0418">Kinase</keyword>
<feature type="domain" description="Histidine kinase" evidence="8">
    <location>
        <begin position="121"/>
        <end position="335"/>
    </location>
</feature>
<dbReference type="GO" id="GO:0007234">
    <property type="term" value="P:osmosensory signaling via phosphorelay pathway"/>
    <property type="evidence" value="ECO:0007669"/>
    <property type="project" value="TreeGrafter"/>
</dbReference>
<name>A0A845UZB2_9GAMM</name>
<dbReference type="CDD" id="cd00082">
    <property type="entry name" value="HisKA"/>
    <property type="match status" value="1"/>
</dbReference>
<dbReference type="EC" id="2.7.13.3" evidence="2"/>
<dbReference type="InterPro" id="IPR004358">
    <property type="entry name" value="Sig_transdc_His_kin-like_C"/>
</dbReference>
<dbReference type="Gene3D" id="1.10.287.130">
    <property type="match status" value="1"/>
</dbReference>
<dbReference type="InterPro" id="IPR050351">
    <property type="entry name" value="BphY/WalK/GraS-like"/>
</dbReference>
<sequence length="336" mass="37548">MLSVRRRPRQLRTSTAAVRTVLIYVVVAFAWITLSDFAVDALFIDADQRATASLVKGWLFVLVTGLLLYGLITRLVFQINQLVEREKALTDRQQAELETEVARRTAELRSANQELDSFAYAVSHDLRAPLRAMNGFSEALIEDHHDELSEPARQHLDQIRIASARMNALIDGLLVLSRVTRGELDRTPVDLSALVRERIDQLSKQEPERSVETEIEPGLIATGDRRMLEAAVGNLVDNAWKYSAQAQPARITFAATRLGEDPAFSIRDNGAGFDMRHADKLFQPFQRLHRQDEFPGIGIGLATVQRIIHRHGGRIQASGSIGEGAEFTFTISPSEQ</sequence>
<reference evidence="9 10" key="1">
    <citation type="submission" date="2020-02" db="EMBL/GenBank/DDBJ databases">
        <authorList>
            <person name="Zhang X.-Y."/>
        </authorList>
    </citation>
    <scope>NUCLEOTIDE SEQUENCE [LARGE SCALE GENOMIC DNA]</scope>
    <source>
        <strain evidence="9 10">C33</strain>
    </source>
</reference>
<feature type="coiled-coil region" evidence="6">
    <location>
        <begin position="80"/>
        <end position="114"/>
    </location>
</feature>
<evidence type="ECO:0000256" key="6">
    <source>
        <dbReference type="SAM" id="Coils"/>
    </source>
</evidence>
<comment type="catalytic activity">
    <reaction evidence="1">
        <text>ATP + protein L-histidine = ADP + protein N-phospho-L-histidine.</text>
        <dbReference type="EC" id="2.7.13.3"/>
    </reaction>
</comment>
<evidence type="ECO:0000313" key="9">
    <source>
        <dbReference type="EMBL" id="NDY95632.1"/>
    </source>
</evidence>
<keyword evidence="4" id="KW-0808">Transferase</keyword>
<dbReference type="GO" id="GO:0005886">
    <property type="term" value="C:plasma membrane"/>
    <property type="evidence" value="ECO:0007669"/>
    <property type="project" value="UniProtKB-ARBA"/>
</dbReference>
<dbReference type="InterPro" id="IPR036890">
    <property type="entry name" value="HATPase_C_sf"/>
</dbReference>
<gene>
    <name evidence="9" type="ORF">G3I74_07825</name>
</gene>
<keyword evidence="7" id="KW-0812">Transmembrane</keyword>
<dbReference type="GO" id="GO:0000155">
    <property type="term" value="F:phosphorelay sensor kinase activity"/>
    <property type="evidence" value="ECO:0007669"/>
    <property type="project" value="InterPro"/>
</dbReference>
<evidence type="ECO:0000259" key="8">
    <source>
        <dbReference type="PROSITE" id="PS50109"/>
    </source>
</evidence>
<dbReference type="Proteomes" id="UP000484885">
    <property type="component" value="Unassembled WGS sequence"/>
</dbReference>
<dbReference type="Gene3D" id="3.30.565.10">
    <property type="entry name" value="Histidine kinase-like ATPase, C-terminal domain"/>
    <property type="match status" value="1"/>
</dbReference>
<keyword evidence="3" id="KW-0597">Phosphoprotein</keyword>
<feature type="transmembrane region" description="Helical" evidence="7">
    <location>
        <begin position="21"/>
        <end position="44"/>
    </location>
</feature>
<evidence type="ECO:0000256" key="1">
    <source>
        <dbReference type="ARBA" id="ARBA00000085"/>
    </source>
</evidence>